<organism evidence="1 2">
    <name type="scientific">Hanseniaspora guilliermondii</name>
    <dbReference type="NCBI Taxonomy" id="56406"/>
    <lineage>
        <taxon>Eukaryota</taxon>
        <taxon>Fungi</taxon>
        <taxon>Dikarya</taxon>
        <taxon>Ascomycota</taxon>
        <taxon>Saccharomycotina</taxon>
        <taxon>Saccharomycetes</taxon>
        <taxon>Saccharomycodales</taxon>
        <taxon>Saccharomycodaceae</taxon>
        <taxon>Hanseniaspora</taxon>
    </lineage>
</organism>
<dbReference type="AlphaFoldDB" id="A0A1L0FHW2"/>
<gene>
    <name evidence="1" type="ORF">HGUI_01382</name>
</gene>
<evidence type="ECO:0000313" key="2">
    <source>
        <dbReference type="Proteomes" id="UP000183365"/>
    </source>
</evidence>
<dbReference type="Proteomes" id="UP000183365">
    <property type="component" value="Unassembled WGS sequence"/>
</dbReference>
<reference evidence="2" key="1">
    <citation type="submission" date="2016-11" db="EMBL/GenBank/DDBJ databases">
        <authorList>
            <person name="Guldener U."/>
        </authorList>
    </citation>
    <scope>NUCLEOTIDE SEQUENCE [LARGE SCALE GENOMIC DNA]</scope>
</reference>
<proteinExistence type="predicted"/>
<dbReference type="VEuPathDB" id="FungiDB:HGUI_01382"/>
<name>A0A1L0FHW2_9ASCO</name>
<dbReference type="OrthoDB" id="3970844at2759"/>
<dbReference type="EMBL" id="FQNF01000018">
    <property type="protein sequence ID" value="SGZ39182.1"/>
    <property type="molecule type" value="Genomic_DNA"/>
</dbReference>
<protein>
    <submittedName>
        <fullName evidence="1">Uncharacterized protein</fullName>
    </submittedName>
</protein>
<evidence type="ECO:0000313" key="1">
    <source>
        <dbReference type="EMBL" id="SGZ39182.1"/>
    </source>
</evidence>
<accession>A0A1L0FHW2</accession>
<sequence length="286" mass="33719">MSGFNTITDLHDLQFFSNLTSIISKTIYCFKSEQSMNHFKKHKGKDIIKSPDGLFDGLPLFSCELKRDGSYLLSSDSTNYTIYKYVIIPSDSKHPDKKLLEEKYLHNSKKYKLIDVNAQYNVSIYKYVYCEVINKLAYLSLTKKRRSLLKFEDDSLTMVFHTYHDYITITDNDMFEGNQWIFRENEGNVFVDDLYINDRYKLVNKDGHVAAAYDNSNRSNKWFPTTIREKLCDLKFPVMNNPPQYSTNPKIENYKNDYLSKFHENIVCMVFVLANYIRALEREKSN</sequence>
<keyword evidence="2" id="KW-1185">Reference proteome</keyword>